<proteinExistence type="predicted"/>
<dbReference type="AlphaFoldDB" id="A0A3L8S964"/>
<reference evidence="1 2" key="1">
    <citation type="journal article" date="2018" name="Proc. R. Soc. B">
        <title>A non-coding region near Follistatin controls head colour polymorphism in the Gouldian finch.</title>
        <authorList>
            <person name="Toomey M.B."/>
            <person name="Marques C.I."/>
            <person name="Andrade P."/>
            <person name="Araujo P.M."/>
            <person name="Sabatino S."/>
            <person name="Gazda M.A."/>
            <person name="Afonso S."/>
            <person name="Lopes R.J."/>
            <person name="Corbo J.C."/>
            <person name="Carneiro M."/>
        </authorList>
    </citation>
    <scope>NUCLEOTIDE SEQUENCE [LARGE SCALE GENOMIC DNA]</scope>
    <source>
        <strain evidence="1">Red01</strain>
        <tissue evidence="1">Muscle</tissue>
    </source>
</reference>
<evidence type="ECO:0000313" key="1">
    <source>
        <dbReference type="EMBL" id="RLV98816.1"/>
    </source>
</evidence>
<accession>A0A3L8S964</accession>
<dbReference type="Proteomes" id="UP000276834">
    <property type="component" value="Unassembled WGS sequence"/>
</dbReference>
<gene>
    <name evidence="1" type="ORF">DV515_00010468</name>
</gene>
<protein>
    <submittedName>
        <fullName evidence="1">Uncharacterized protein</fullName>
    </submittedName>
</protein>
<organism evidence="1 2">
    <name type="scientific">Chloebia gouldiae</name>
    <name type="common">Gouldian finch</name>
    <name type="synonym">Erythrura gouldiae</name>
    <dbReference type="NCBI Taxonomy" id="44316"/>
    <lineage>
        <taxon>Eukaryota</taxon>
        <taxon>Metazoa</taxon>
        <taxon>Chordata</taxon>
        <taxon>Craniata</taxon>
        <taxon>Vertebrata</taxon>
        <taxon>Euteleostomi</taxon>
        <taxon>Archelosauria</taxon>
        <taxon>Archosauria</taxon>
        <taxon>Dinosauria</taxon>
        <taxon>Saurischia</taxon>
        <taxon>Theropoda</taxon>
        <taxon>Coelurosauria</taxon>
        <taxon>Aves</taxon>
        <taxon>Neognathae</taxon>
        <taxon>Neoaves</taxon>
        <taxon>Telluraves</taxon>
        <taxon>Australaves</taxon>
        <taxon>Passeriformes</taxon>
        <taxon>Passeroidea</taxon>
        <taxon>Passeridae</taxon>
        <taxon>Chloebia</taxon>
    </lineage>
</organism>
<sequence length="105" mass="11295">MLTYLLIQSKEAWESFSHSAPVEGGSGAGSGHGLAPIVVRWGEGLLCHSTTAQRNEGAEGCWEAEPLADGSSWAYRRAEPLPQLWGVVKHVQQEGSMPYPNSSSK</sequence>
<dbReference type="EMBL" id="QUSF01000037">
    <property type="protein sequence ID" value="RLV98816.1"/>
    <property type="molecule type" value="Genomic_DNA"/>
</dbReference>
<evidence type="ECO:0000313" key="2">
    <source>
        <dbReference type="Proteomes" id="UP000276834"/>
    </source>
</evidence>
<keyword evidence="2" id="KW-1185">Reference proteome</keyword>
<comment type="caution">
    <text evidence="1">The sequence shown here is derived from an EMBL/GenBank/DDBJ whole genome shotgun (WGS) entry which is preliminary data.</text>
</comment>
<name>A0A3L8S964_CHLGU</name>